<reference evidence="3 4" key="1">
    <citation type="submission" date="2014-10" db="EMBL/GenBank/DDBJ databases">
        <title>Genome sequence of Novosphingobium malaysiense MUSC 273(T).</title>
        <authorList>
            <person name="Lee L.-H."/>
        </authorList>
    </citation>
    <scope>NUCLEOTIDE SEQUENCE [LARGE SCALE GENOMIC DNA]</scope>
    <source>
        <strain evidence="3 4">MUSC 273</strain>
    </source>
</reference>
<evidence type="ECO:0000256" key="2">
    <source>
        <dbReference type="SAM" id="SignalP"/>
    </source>
</evidence>
<evidence type="ECO:0008006" key="5">
    <source>
        <dbReference type="Google" id="ProtNLM"/>
    </source>
</evidence>
<feature type="chain" id="PRO_5002065640" description="Outer membrane beta-barrel protein" evidence="2">
    <location>
        <begin position="32"/>
        <end position="443"/>
    </location>
</feature>
<comment type="caution">
    <text evidence="3">The sequence shown here is derived from an EMBL/GenBank/DDBJ whole genome shotgun (WGS) entry which is preliminary data.</text>
</comment>
<feature type="region of interest" description="Disordered" evidence="1">
    <location>
        <begin position="42"/>
        <end position="62"/>
    </location>
</feature>
<proteinExistence type="predicted"/>
<protein>
    <recommendedName>
        <fullName evidence="5">Outer membrane beta-barrel protein</fullName>
    </recommendedName>
</protein>
<gene>
    <name evidence="3" type="ORF">LK12_00040</name>
</gene>
<evidence type="ECO:0000256" key="1">
    <source>
        <dbReference type="SAM" id="MobiDB-lite"/>
    </source>
</evidence>
<dbReference type="AlphaFoldDB" id="A0A0B1ZVX7"/>
<keyword evidence="2" id="KW-0732">Signal</keyword>
<accession>A0A0B1ZVX7</accession>
<feature type="signal peptide" evidence="2">
    <location>
        <begin position="1"/>
        <end position="31"/>
    </location>
</feature>
<evidence type="ECO:0000313" key="4">
    <source>
        <dbReference type="Proteomes" id="UP000031057"/>
    </source>
</evidence>
<name>A0A0B1ZVX7_9SPHN</name>
<keyword evidence="4" id="KW-1185">Reference proteome</keyword>
<dbReference type="SUPFAM" id="SSF56935">
    <property type="entry name" value="Porins"/>
    <property type="match status" value="1"/>
</dbReference>
<dbReference type="Proteomes" id="UP000031057">
    <property type="component" value="Unassembled WGS sequence"/>
</dbReference>
<dbReference type="EMBL" id="JTDI01000001">
    <property type="protein sequence ID" value="KHK93584.1"/>
    <property type="molecule type" value="Genomic_DNA"/>
</dbReference>
<evidence type="ECO:0000313" key="3">
    <source>
        <dbReference type="EMBL" id="KHK93584.1"/>
    </source>
</evidence>
<dbReference type="Pfam" id="PF10082">
    <property type="entry name" value="BBP2_2"/>
    <property type="match status" value="1"/>
</dbReference>
<sequence>MVPASAFAVRTLAATSIPLVAFGPLASPAMAQSYNPFGRLGTLQASNNPLDEDQPDSVTQRSRPEYQAVPIQIGSIQVMPQVILGLDFDDNVYAVENGKSSDGIVTYQPRITIGRPSPGFSWSIAGEYEATRYFNLTSENTNDYAFQGGLEYQIGTSTVVNAKALRSRNSESRTSPDSLSSIARPNRFYLTEFYGDLTHRFNRLSVRGTIDFARRNYLDNRDIAGNVIDQDFRDRSTVTGSLIAQYTMSANFAVFAAASANQRDYRTRIGPIPARDSKGYELALGSNFNLGHLMHGSMRVGYLRQNYKDPLFKDVHGFLIRGEIAYYLTPLVTLTAKVDRSVSETGVVEAAGYVKTTASVQADYELLRNLILHVEGGNEHRRFVGVDRTDDRFSANFRATWLLSPRWSLQASLSHRQQTSKGSAPGRDFKENVASIGLVFKGL</sequence>
<dbReference type="InterPro" id="IPR018759">
    <property type="entry name" value="BBP2_2"/>
</dbReference>
<dbReference type="STRING" id="1348853.LK12_00040"/>
<organism evidence="3 4">
    <name type="scientific">Novosphingobium malaysiense</name>
    <dbReference type="NCBI Taxonomy" id="1348853"/>
    <lineage>
        <taxon>Bacteria</taxon>
        <taxon>Pseudomonadati</taxon>
        <taxon>Pseudomonadota</taxon>
        <taxon>Alphaproteobacteria</taxon>
        <taxon>Sphingomonadales</taxon>
        <taxon>Sphingomonadaceae</taxon>
        <taxon>Novosphingobium</taxon>
    </lineage>
</organism>